<comment type="similarity">
    <text evidence="1">Belongs to the peptidase S10 family.</text>
</comment>
<proteinExistence type="inferred from homology"/>
<evidence type="ECO:0000256" key="3">
    <source>
        <dbReference type="ARBA" id="ARBA00022670"/>
    </source>
</evidence>
<dbReference type="Pfam" id="PF00450">
    <property type="entry name" value="Peptidase_S10"/>
    <property type="match status" value="1"/>
</dbReference>
<gene>
    <name evidence="8" type="ORF">CC84DRAFT_1179192</name>
</gene>
<feature type="compositionally biased region" description="Basic residues" evidence="7">
    <location>
        <begin position="167"/>
        <end position="181"/>
    </location>
</feature>
<evidence type="ECO:0000256" key="7">
    <source>
        <dbReference type="SAM" id="MobiDB-lite"/>
    </source>
</evidence>
<dbReference type="RefSeq" id="XP_018032622.1">
    <property type="nucleotide sequence ID" value="XM_018180393.1"/>
</dbReference>
<dbReference type="InterPro" id="IPR029058">
    <property type="entry name" value="AB_hydrolase_fold"/>
</dbReference>
<dbReference type="PANTHER" id="PTHR11802">
    <property type="entry name" value="SERINE PROTEASE FAMILY S10 SERINE CARBOXYPEPTIDASE"/>
    <property type="match status" value="1"/>
</dbReference>
<evidence type="ECO:0000313" key="9">
    <source>
        <dbReference type="Proteomes" id="UP000077069"/>
    </source>
</evidence>
<protein>
    <submittedName>
        <fullName evidence="8">Alpha/beta-hydrolase</fullName>
    </submittedName>
</protein>
<dbReference type="GO" id="GO:0004185">
    <property type="term" value="F:serine-type carboxypeptidase activity"/>
    <property type="evidence" value="ECO:0007669"/>
    <property type="project" value="InterPro"/>
</dbReference>
<dbReference type="EMBL" id="KV441556">
    <property type="protein sequence ID" value="OAG02257.1"/>
    <property type="molecule type" value="Genomic_DNA"/>
</dbReference>
<dbReference type="AlphaFoldDB" id="A0A177C696"/>
<dbReference type="GO" id="GO:0006508">
    <property type="term" value="P:proteolysis"/>
    <property type="evidence" value="ECO:0007669"/>
    <property type="project" value="UniProtKB-KW"/>
</dbReference>
<organism evidence="8 9">
    <name type="scientific">Paraphaeosphaeria sporulosa</name>
    <dbReference type="NCBI Taxonomy" id="1460663"/>
    <lineage>
        <taxon>Eukaryota</taxon>
        <taxon>Fungi</taxon>
        <taxon>Dikarya</taxon>
        <taxon>Ascomycota</taxon>
        <taxon>Pezizomycotina</taxon>
        <taxon>Dothideomycetes</taxon>
        <taxon>Pleosporomycetidae</taxon>
        <taxon>Pleosporales</taxon>
        <taxon>Massarineae</taxon>
        <taxon>Didymosphaeriaceae</taxon>
        <taxon>Paraphaeosphaeria</taxon>
    </lineage>
</organism>
<dbReference type="Proteomes" id="UP000077069">
    <property type="component" value="Unassembled WGS sequence"/>
</dbReference>
<evidence type="ECO:0000256" key="2">
    <source>
        <dbReference type="ARBA" id="ARBA00022645"/>
    </source>
</evidence>
<evidence type="ECO:0000256" key="1">
    <source>
        <dbReference type="ARBA" id="ARBA00009431"/>
    </source>
</evidence>
<dbReference type="InParanoid" id="A0A177C696"/>
<feature type="region of interest" description="Disordered" evidence="7">
    <location>
        <begin position="146"/>
        <end position="181"/>
    </location>
</feature>
<dbReference type="OrthoDB" id="443318at2759"/>
<keyword evidence="3" id="KW-0645">Protease</keyword>
<evidence type="ECO:0000313" key="8">
    <source>
        <dbReference type="EMBL" id="OAG02257.1"/>
    </source>
</evidence>
<dbReference type="GeneID" id="28763879"/>
<dbReference type="STRING" id="1460663.A0A177C696"/>
<dbReference type="GO" id="GO:0000324">
    <property type="term" value="C:fungal-type vacuole"/>
    <property type="evidence" value="ECO:0007669"/>
    <property type="project" value="TreeGrafter"/>
</dbReference>
<accession>A0A177C696</accession>
<evidence type="ECO:0000256" key="6">
    <source>
        <dbReference type="ARBA" id="ARBA00023180"/>
    </source>
</evidence>
<evidence type="ECO:0000256" key="4">
    <source>
        <dbReference type="ARBA" id="ARBA00022729"/>
    </source>
</evidence>
<keyword evidence="9" id="KW-1185">Reference proteome</keyword>
<keyword evidence="6" id="KW-0325">Glycoprotein</keyword>
<dbReference type="InterPro" id="IPR001563">
    <property type="entry name" value="Peptidase_S10"/>
</dbReference>
<sequence length="181" mass="19367">MAIHTGMHPSLILKAIPGAGIRYEKTIACGSVVSYSSYVRMIDTVVPGAAYNTSTFFWFFPALNHTGANLALYLAGGPGEASSFAALTENGPCISSKDGNPVIPNPFPFNQTAHVLYVDQPNQIGLSYDRIVVGVFDALGGFAGWGDGRPHEEGQRRPGTSFEPRHAHGPGLRRPRLATQL</sequence>
<evidence type="ECO:0000256" key="5">
    <source>
        <dbReference type="ARBA" id="ARBA00022801"/>
    </source>
</evidence>
<reference evidence="8 9" key="1">
    <citation type="submission" date="2016-05" db="EMBL/GenBank/DDBJ databases">
        <title>Comparative analysis of secretome profiles of manganese(II)-oxidizing ascomycete fungi.</title>
        <authorList>
            <consortium name="DOE Joint Genome Institute"/>
            <person name="Zeiner C.A."/>
            <person name="Purvine S.O."/>
            <person name="Zink E.M."/>
            <person name="Wu S."/>
            <person name="Pasa-Tolic L."/>
            <person name="Chaput D.L."/>
            <person name="Haridas S."/>
            <person name="Grigoriev I.V."/>
            <person name="Santelli C.M."/>
            <person name="Hansel C.M."/>
        </authorList>
    </citation>
    <scope>NUCLEOTIDE SEQUENCE [LARGE SCALE GENOMIC DNA]</scope>
    <source>
        <strain evidence="8 9">AP3s5-JAC2a</strain>
    </source>
</reference>
<keyword evidence="5 8" id="KW-0378">Hydrolase</keyword>
<keyword evidence="2" id="KW-0121">Carboxypeptidase</keyword>
<dbReference type="PANTHER" id="PTHR11802:SF189">
    <property type="entry name" value="CARBOXYPEPTIDASE"/>
    <property type="match status" value="1"/>
</dbReference>
<dbReference type="Gene3D" id="3.40.50.1820">
    <property type="entry name" value="alpha/beta hydrolase"/>
    <property type="match status" value="1"/>
</dbReference>
<name>A0A177C696_9PLEO</name>
<keyword evidence="4" id="KW-0732">Signal</keyword>
<dbReference type="SUPFAM" id="SSF53474">
    <property type="entry name" value="alpha/beta-Hydrolases"/>
    <property type="match status" value="1"/>
</dbReference>